<evidence type="ECO:0000256" key="1">
    <source>
        <dbReference type="SAM" id="MobiDB-lite"/>
    </source>
</evidence>
<dbReference type="AlphaFoldDB" id="A0A3D8JAD8"/>
<feature type="region of interest" description="Disordered" evidence="1">
    <location>
        <begin position="44"/>
        <end position="66"/>
    </location>
</feature>
<evidence type="ECO:0000313" key="3">
    <source>
        <dbReference type="Proteomes" id="UP000256695"/>
    </source>
</evidence>
<proteinExistence type="predicted"/>
<keyword evidence="3" id="KW-1185">Reference proteome</keyword>
<organism evidence="2 3">
    <name type="scientific">Helicobacter anseris</name>
    <dbReference type="NCBI Taxonomy" id="375926"/>
    <lineage>
        <taxon>Bacteria</taxon>
        <taxon>Pseudomonadati</taxon>
        <taxon>Campylobacterota</taxon>
        <taxon>Epsilonproteobacteria</taxon>
        <taxon>Campylobacterales</taxon>
        <taxon>Helicobacteraceae</taxon>
        <taxon>Helicobacter</taxon>
    </lineage>
</organism>
<evidence type="ECO:0000313" key="2">
    <source>
        <dbReference type="EMBL" id="RDU74483.1"/>
    </source>
</evidence>
<reference evidence="2 3" key="1">
    <citation type="submission" date="2018-04" db="EMBL/GenBank/DDBJ databases">
        <title>Novel Campyloabacter and Helicobacter Species and Strains.</title>
        <authorList>
            <person name="Mannion A.J."/>
            <person name="Shen Z."/>
            <person name="Fox J.G."/>
        </authorList>
    </citation>
    <scope>NUCLEOTIDE SEQUENCE [LARGE SCALE GENOMIC DNA]</scope>
    <source>
        <strain evidence="2 3">MIT 04-9362</strain>
    </source>
</reference>
<protein>
    <submittedName>
        <fullName evidence="2">Uncharacterized protein</fullName>
    </submittedName>
</protein>
<dbReference type="Proteomes" id="UP000256695">
    <property type="component" value="Unassembled WGS sequence"/>
</dbReference>
<feature type="compositionally biased region" description="Basic and acidic residues" evidence="1">
    <location>
        <begin position="45"/>
        <end position="66"/>
    </location>
</feature>
<dbReference type="RefSeq" id="WP_115578192.1">
    <property type="nucleotide sequence ID" value="NZ_NXLX01000001.1"/>
</dbReference>
<gene>
    <name evidence="2" type="ORF">CQA57_00065</name>
</gene>
<sequence>MKYLLFFLISLCFSQEKTKECEEKSAQPTHNQILKEFETNNSCKNDTKDKKESKNNLEALKKFIKP</sequence>
<name>A0A3D8JAD8_9HELI</name>
<accession>A0A3D8JAD8</accession>
<comment type="caution">
    <text evidence="2">The sequence shown here is derived from an EMBL/GenBank/DDBJ whole genome shotgun (WGS) entry which is preliminary data.</text>
</comment>
<dbReference type="EMBL" id="NXLX01000001">
    <property type="protein sequence ID" value="RDU74483.1"/>
    <property type="molecule type" value="Genomic_DNA"/>
</dbReference>